<reference evidence="2" key="1">
    <citation type="submission" date="2023-08" db="EMBL/GenBank/DDBJ databases">
        <authorList>
            <person name="Alioto T."/>
            <person name="Alioto T."/>
            <person name="Gomez Garrido J."/>
        </authorList>
    </citation>
    <scope>NUCLEOTIDE SEQUENCE</scope>
</reference>
<evidence type="ECO:0000313" key="2">
    <source>
        <dbReference type="EMBL" id="CAI9730506.1"/>
    </source>
</evidence>
<keyword evidence="3" id="KW-1185">Reference proteome</keyword>
<dbReference type="EMBL" id="OX597824">
    <property type="protein sequence ID" value="CAI9730506.1"/>
    <property type="molecule type" value="Genomic_DNA"/>
</dbReference>
<gene>
    <name evidence="2" type="ORF">OCTVUL_1B019280</name>
</gene>
<name>A0AA36F984_OCTVU</name>
<evidence type="ECO:0000256" key="1">
    <source>
        <dbReference type="SAM" id="MobiDB-lite"/>
    </source>
</evidence>
<evidence type="ECO:0000313" key="3">
    <source>
        <dbReference type="Proteomes" id="UP001162480"/>
    </source>
</evidence>
<proteinExistence type="predicted"/>
<protein>
    <submittedName>
        <fullName evidence="2">Uncharacterized protein</fullName>
    </submittedName>
</protein>
<accession>A0AA36F984</accession>
<organism evidence="2 3">
    <name type="scientific">Octopus vulgaris</name>
    <name type="common">Common octopus</name>
    <dbReference type="NCBI Taxonomy" id="6645"/>
    <lineage>
        <taxon>Eukaryota</taxon>
        <taxon>Metazoa</taxon>
        <taxon>Spiralia</taxon>
        <taxon>Lophotrochozoa</taxon>
        <taxon>Mollusca</taxon>
        <taxon>Cephalopoda</taxon>
        <taxon>Coleoidea</taxon>
        <taxon>Octopodiformes</taxon>
        <taxon>Octopoda</taxon>
        <taxon>Incirrata</taxon>
        <taxon>Octopodidae</taxon>
        <taxon>Octopus</taxon>
    </lineage>
</organism>
<dbReference type="Proteomes" id="UP001162480">
    <property type="component" value="Chromosome 11"/>
</dbReference>
<dbReference type="AlphaFoldDB" id="A0AA36F984"/>
<sequence length="175" mass="20125">MVHFEIERHNDNTLEKCQVQLNGIKESFHSVLPNFRGFVKSITYKLHEIFNEHLFLFKMKQKRIGKSNTKQETEENFENVVRKPSKKLERTSLLLSPITFVRSLISSKKNEDDLMDETQADQIEICMEPTVKNEAGSSLITNAMADCLISDSPNLNTDERERSRALPSEAINAKP</sequence>
<feature type="region of interest" description="Disordered" evidence="1">
    <location>
        <begin position="150"/>
        <end position="175"/>
    </location>
</feature>